<dbReference type="Proteomes" id="UP001247805">
    <property type="component" value="Unassembled WGS sequence"/>
</dbReference>
<keyword evidence="3" id="KW-1185">Reference proteome</keyword>
<proteinExistence type="predicted"/>
<dbReference type="PANTHER" id="PTHR12558:SF13">
    <property type="entry name" value="CELL DIVISION CYCLE PROTEIN 27 HOMOLOG"/>
    <property type="match status" value="1"/>
</dbReference>
<gene>
    <name evidence="2" type="primary">prsT</name>
    <name evidence="2" type="ORF">RS130_11835</name>
</gene>
<keyword evidence="1" id="KW-0802">TPR repeat</keyword>
<evidence type="ECO:0000313" key="2">
    <source>
        <dbReference type="EMBL" id="MDU0354533.1"/>
    </source>
</evidence>
<evidence type="ECO:0000256" key="1">
    <source>
        <dbReference type="PROSITE-ProRule" id="PRU00339"/>
    </source>
</evidence>
<protein>
    <submittedName>
        <fullName evidence="2">PEP-CTERM system TPR-repeat protein PrsT</fullName>
    </submittedName>
</protein>
<dbReference type="Pfam" id="PF13181">
    <property type="entry name" value="TPR_8"/>
    <property type="match status" value="1"/>
</dbReference>
<dbReference type="PANTHER" id="PTHR12558">
    <property type="entry name" value="CELL DIVISION CYCLE 16,23,27"/>
    <property type="match status" value="1"/>
</dbReference>
<dbReference type="EMBL" id="JAWDIO010000002">
    <property type="protein sequence ID" value="MDU0354533.1"/>
    <property type="molecule type" value="Genomic_DNA"/>
</dbReference>
<accession>A0ABU3SX14</accession>
<dbReference type="RefSeq" id="WP_316026125.1">
    <property type="nucleotide sequence ID" value="NZ_JAWDIO010000002.1"/>
</dbReference>
<dbReference type="InterPro" id="IPR014266">
    <property type="entry name" value="PEP-CTERM_TPR_PrsT"/>
</dbReference>
<dbReference type="SUPFAM" id="SSF48452">
    <property type="entry name" value="TPR-like"/>
    <property type="match status" value="4"/>
</dbReference>
<dbReference type="Pfam" id="PF13432">
    <property type="entry name" value="TPR_16"/>
    <property type="match status" value="1"/>
</dbReference>
<feature type="repeat" description="TPR" evidence="1">
    <location>
        <begin position="247"/>
        <end position="280"/>
    </location>
</feature>
<dbReference type="NCBIfam" id="TIGR02917">
    <property type="entry name" value="PEP_TPR_lipo"/>
    <property type="match status" value="1"/>
</dbReference>
<reference evidence="2 3" key="1">
    <citation type="submission" date="2023-10" db="EMBL/GenBank/DDBJ databases">
        <title>Glaciecola aquimarina strain GGW-M5 nov., isolated from a coastal seawater.</title>
        <authorList>
            <person name="Bayburt H."/>
            <person name="Kim J.M."/>
            <person name="Choi B.J."/>
            <person name="Jeon C.O."/>
        </authorList>
    </citation>
    <scope>NUCLEOTIDE SEQUENCE [LARGE SCALE GENOMIC DNA]</scope>
    <source>
        <strain evidence="2 3">KCTC 32108</strain>
    </source>
</reference>
<dbReference type="PROSITE" id="PS50005">
    <property type="entry name" value="TPR"/>
    <property type="match status" value="2"/>
</dbReference>
<dbReference type="SMART" id="SM00028">
    <property type="entry name" value="TPR"/>
    <property type="match status" value="14"/>
</dbReference>
<dbReference type="Pfam" id="PF14559">
    <property type="entry name" value="TPR_19"/>
    <property type="match status" value="3"/>
</dbReference>
<organism evidence="2 3">
    <name type="scientific">Paraglaciecola aquimarina</name>
    <dbReference type="NCBI Taxonomy" id="1235557"/>
    <lineage>
        <taxon>Bacteria</taxon>
        <taxon>Pseudomonadati</taxon>
        <taxon>Pseudomonadota</taxon>
        <taxon>Gammaproteobacteria</taxon>
        <taxon>Alteromonadales</taxon>
        <taxon>Alteromonadaceae</taxon>
        <taxon>Paraglaciecola</taxon>
    </lineage>
</organism>
<dbReference type="Gene3D" id="1.25.40.10">
    <property type="entry name" value="Tetratricopeptide repeat domain"/>
    <property type="match status" value="8"/>
</dbReference>
<name>A0ABU3SX14_9ALTE</name>
<sequence>MPPFLYTLDSKTVFNIKWFSMLIKLLPLAFLTAFYPLTGLADSQSDYEKALTSYNAEAYDEAFIHLKNSLKADPDNLASKVLMGKMLLVKGYLSAAEVEFYEALQQGADINLVAEPLGNALLFQNKYQEVLDLDYVDKLIGKDKIKWLQIQASACLRLKKYDCAEKAYQDSLTISPNHQLSLNGLASLALFSKQLSTAEQYLSQAMAISTNNPTTLRLKGQLAQAEGDLEQAIEYLQQSLRIKRDDTVTLRKLADIYLQTNDLDSASAFVEEIIEQTPDDPLAILLSTWIESKNKTKLVKNDGLDKLNTIMASLSPEFIAAHPELLYISGLTAFFDGNTEQASSHLQKYLFKVPTDMQAAMLLARTYLLTQQNKKALSLLEKRQEKLIENLDSALMLGDLFIKLNQSFKAQRLVSDLDKRYADDPRLALFKIKLMTVRGKQTEALAMLDANLEQNKRNPTFLFTYSMLKLQAGFHSDALKGANYLLALHPQEPSFLNLKAGILIRLDKLDEAKEFAEESLKLEPTLFPAKFNLASIYSRKGDMEKSNQLIESLLETSAKHTETLLLKAHNLVVIKDIENALELYSDIIVMNPNNQYAKAQLAKLHFILGNYDDALYQIDRLLSDNFDNAQYLLLKAQILAKQKNTEELKITLNTIKRFGDLSLDSLIILSQLQRDIDQLDDAILSLQKAEEIAPENSFITLDRVKLLLRKQDFSQAKTTLDGLQPNNLANPNFWLIRASYASSQNLAAQAVKDLNQSLSLNPNFHQALVTLYDMSLQGVAESNFVPAAEKVIESNPNNVLAKNLLAQYFYIQQNFEQATQLYLALLDSDRLFNRSEIFNKLAIMSIESDLDKSASYIQQALALDENSAKVLDTFGWILNLQGKYEEGLGYLRKAYARNSNEPEIKYHLGFSLAKLGRIEDAKVELTQAVNMQRPFYNRAKAQALLDQINSNSK</sequence>
<comment type="caution">
    <text evidence="2">The sequence shown here is derived from an EMBL/GenBank/DDBJ whole genome shotgun (WGS) entry which is preliminary data.</text>
</comment>
<dbReference type="InterPro" id="IPR011990">
    <property type="entry name" value="TPR-like_helical_dom_sf"/>
</dbReference>
<feature type="repeat" description="TPR" evidence="1">
    <location>
        <begin position="213"/>
        <end position="246"/>
    </location>
</feature>
<dbReference type="InterPro" id="IPR019734">
    <property type="entry name" value="TPR_rpt"/>
</dbReference>
<evidence type="ECO:0000313" key="3">
    <source>
        <dbReference type="Proteomes" id="UP001247805"/>
    </source>
</evidence>